<dbReference type="InterPro" id="IPR038377">
    <property type="entry name" value="Na/Glc_symporter_sf"/>
</dbReference>
<name>A0A838CU25_9BACI</name>
<protein>
    <submittedName>
        <fullName evidence="2">Uncharacterized protein</fullName>
    </submittedName>
</protein>
<reference evidence="2 3" key="1">
    <citation type="journal article" date="2004" name="Extremophiles">
        <title>Halobacillus locisalis sp. nov., a halophilic bacterium isolated from a marine solar saltern of the Yellow Sea in Korea.</title>
        <authorList>
            <person name="Yoon J.H."/>
            <person name="Kang K.H."/>
            <person name="Oh T.K."/>
            <person name="Park Y.H."/>
        </authorList>
    </citation>
    <scope>NUCLEOTIDE SEQUENCE [LARGE SCALE GENOMIC DNA]</scope>
    <source>
        <strain evidence="2 3">KCTC 3788</strain>
    </source>
</reference>
<accession>A0A838CU25</accession>
<keyword evidence="3" id="KW-1185">Reference proteome</keyword>
<keyword evidence="1" id="KW-0472">Membrane</keyword>
<evidence type="ECO:0000313" key="3">
    <source>
        <dbReference type="Proteomes" id="UP000571017"/>
    </source>
</evidence>
<dbReference type="EMBL" id="JACEFG010000002">
    <property type="protein sequence ID" value="MBA2175383.1"/>
    <property type="molecule type" value="Genomic_DNA"/>
</dbReference>
<keyword evidence="1" id="KW-0812">Transmembrane</keyword>
<dbReference type="Gene3D" id="1.20.1730.10">
    <property type="entry name" value="Sodium/glucose cotransporter"/>
    <property type="match status" value="1"/>
</dbReference>
<evidence type="ECO:0000313" key="2">
    <source>
        <dbReference type="EMBL" id="MBA2175383.1"/>
    </source>
</evidence>
<sequence length="67" mass="7232">MAEVRHHHIAPITLGYFWNRANQYGAIAAVVTGASLYVAFTTLNLIGNIFIAMFFSAAAAFVIMGVV</sequence>
<evidence type="ECO:0000256" key="1">
    <source>
        <dbReference type="SAM" id="Phobius"/>
    </source>
</evidence>
<dbReference type="RefSeq" id="WP_181472400.1">
    <property type="nucleotide sequence ID" value="NZ_JACEFG010000002.1"/>
</dbReference>
<keyword evidence="1" id="KW-1133">Transmembrane helix</keyword>
<gene>
    <name evidence="2" type="ORF">H0266_10805</name>
</gene>
<feature type="transmembrane region" description="Helical" evidence="1">
    <location>
        <begin position="21"/>
        <end position="40"/>
    </location>
</feature>
<dbReference type="AlphaFoldDB" id="A0A838CU25"/>
<comment type="caution">
    <text evidence="2">The sequence shown here is derived from an EMBL/GenBank/DDBJ whole genome shotgun (WGS) entry which is preliminary data.</text>
</comment>
<feature type="transmembrane region" description="Helical" evidence="1">
    <location>
        <begin position="46"/>
        <end position="66"/>
    </location>
</feature>
<dbReference type="Proteomes" id="UP000571017">
    <property type="component" value="Unassembled WGS sequence"/>
</dbReference>
<organism evidence="2 3">
    <name type="scientific">Halobacillus locisalis</name>
    <dbReference type="NCBI Taxonomy" id="220753"/>
    <lineage>
        <taxon>Bacteria</taxon>
        <taxon>Bacillati</taxon>
        <taxon>Bacillota</taxon>
        <taxon>Bacilli</taxon>
        <taxon>Bacillales</taxon>
        <taxon>Bacillaceae</taxon>
        <taxon>Halobacillus</taxon>
    </lineage>
</organism>
<proteinExistence type="predicted"/>